<dbReference type="PANTHER" id="PTHR47892:SF1">
    <property type="entry name" value="UNIVERSAL STRESS PROTEIN E"/>
    <property type="match status" value="1"/>
</dbReference>
<comment type="similarity">
    <text evidence="2">Belongs to the universal stress protein A family.</text>
</comment>
<dbReference type="Proteomes" id="UP000805841">
    <property type="component" value="Unassembled WGS sequence"/>
</dbReference>
<feature type="domain" description="UspA" evidence="5">
    <location>
        <begin position="149"/>
        <end position="269"/>
    </location>
</feature>
<keyword evidence="3" id="KW-0963">Cytoplasm</keyword>
<gene>
    <name evidence="6" type="ORF">HAQ05_12735</name>
</gene>
<evidence type="ECO:0000313" key="6">
    <source>
        <dbReference type="EMBL" id="MBD1599566.1"/>
    </source>
</evidence>
<dbReference type="PANTHER" id="PTHR47892">
    <property type="entry name" value="UNIVERSAL STRESS PROTEIN E"/>
    <property type="match status" value="1"/>
</dbReference>
<evidence type="ECO:0000256" key="1">
    <source>
        <dbReference type="ARBA" id="ARBA00004496"/>
    </source>
</evidence>
<organism evidence="6 7">
    <name type="scientific">Pseudomonas typographi</name>
    <dbReference type="NCBI Taxonomy" id="2715964"/>
    <lineage>
        <taxon>Bacteria</taxon>
        <taxon>Pseudomonadati</taxon>
        <taxon>Pseudomonadota</taxon>
        <taxon>Gammaproteobacteria</taxon>
        <taxon>Pseudomonadales</taxon>
        <taxon>Pseudomonadaceae</taxon>
        <taxon>Pseudomonas</taxon>
    </lineage>
</organism>
<name>A0ABR7Z248_9PSED</name>
<evidence type="ECO:0000259" key="5">
    <source>
        <dbReference type="Pfam" id="PF00582"/>
    </source>
</evidence>
<reference evidence="6 7" key="1">
    <citation type="journal article" date="2020" name="Insects">
        <title>Bacteria Belonging to Pseudomonas typographi sp. nov. from the Bark Beetle Ips typographus Have Genomic Potential to Aid in the Host Ecology.</title>
        <authorList>
            <person name="Peral-Aranega E."/>
            <person name="Saati-Santamaria Z."/>
            <person name="Kolarik M."/>
            <person name="Rivas R."/>
            <person name="Garcia-Fraile P."/>
        </authorList>
    </citation>
    <scope>NUCLEOTIDE SEQUENCE [LARGE SCALE GENOMIC DNA]</scope>
    <source>
        <strain evidence="6 7">CA3A</strain>
    </source>
</reference>
<comment type="subcellular location">
    <subcellularLocation>
        <location evidence="1">Cytoplasm</location>
    </subcellularLocation>
</comment>
<evidence type="ECO:0000313" key="7">
    <source>
        <dbReference type="Proteomes" id="UP000805841"/>
    </source>
</evidence>
<evidence type="ECO:0000256" key="2">
    <source>
        <dbReference type="ARBA" id="ARBA00008791"/>
    </source>
</evidence>
<dbReference type="RefSeq" id="WP_190421093.1">
    <property type="nucleotide sequence ID" value="NZ_JAAOCA010000014.1"/>
</dbReference>
<evidence type="ECO:0000256" key="4">
    <source>
        <dbReference type="ARBA" id="ARBA00037131"/>
    </source>
</evidence>
<evidence type="ECO:0000256" key="3">
    <source>
        <dbReference type="ARBA" id="ARBA00022490"/>
    </source>
</evidence>
<protein>
    <submittedName>
        <fullName evidence="6">Universal stress protein</fullName>
    </submittedName>
</protein>
<dbReference type="SUPFAM" id="SSF52402">
    <property type="entry name" value="Adenine nucleotide alpha hydrolases-like"/>
    <property type="match status" value="2"/>
</dbReference>
<sequence>MYEIGRLLVVLGDEHGQSLALRRARLIAKATGAHMHLLVCDRQHDRTALLAGLKAQLVDNGYSVTSEQAWEASLHETILSVQQAEGCDLVIKQHLPDGPLKLIAPEDWKLLRYCPCTVLMVKHDRFWTGGVVLAAVDIGNADTTHRALQEQIIDQAFQIAELAKGSLHLVSAHPAPTLAAIPLFQAASEVLEPYRERYQSLQAHFDIDDEALHIAQGPADALIPFVAEQLDAVVTVIGTVARDGIAGALIGNTAEAVLDTLQSDVLVLKTEAISAHLVARLQRG</sequence>
<dbReference type="Pfam" id="PF00582">
    <property type="entry name" value="Usp"/>
    <property type="match status" value="1"/>
</dbReference>
<comment type="function">
    <text evidence="4">Required for resistance to DNA-damaging agents.</text>
</comment>
<dbReference type="EMBL" id="JAAOCA010000014">
    <property type="protein sequence ID" value="MBD1599566.1"/>
    <property type="molecule type" value="Genomic_DNA"/>
</dbReference>
<dbReference type="Gene3D" id="3.40.50.12370">
    <property type="match status" value="1"/>
</dbReference>
<accession>A0ABR7Z248</accession>
<comment type="caution">
    <text evidence="6">The sequence shown here is derived from an EMBL/GenBank/DDBJ whole genome shotgun (WGS) entry which is preliminary data.</text>
</comment>
<proteinExistence type="inferred from homology"/>
<dbReference type="InterPro" id="IPR006016">
    <property type="entry name" value="UspA"/>
</dbReference>
<keyword evidence="7" id="KW-1185">Reference proteome</keyword>